<comment type="similarity">
    <text evidence="2 12">Belongs to the ATPase alpha/beta chains family.</text>
</comment>
<dbReference type="RefSeq" id="WP_028461258.1">
    <property type="nucleotide sequence ID" value="NZ_FSRO01000001.1"/>
</dbReference>
<evidence type="ECO:0000256" key="4">
    <source>
        <dbReference type="ARBA" id="ARBA00022741"/>
    </source>
</evidence>
<dbReference type="SMART" id="SM00382">
    <property type="entry name" value="AAA"/>
    <property type="match status" value="1"/>
</dbReference>
<dbReference type="SUPFAM" id="SSF47917">
    <property type="entry name" value="C-terminal domain of alpha and beta subunits of F1 ATP synthase"/>
    <property type="match status" value="1"/>
</dbReference>
<dbReference type="SUPFAM" id="SSF50615">
    <property type="entry name" value="N-terminal domain of alpha and beta subunits of F1 ATP synthase"/>
    <property type="match status" value="1"/>
</dbReference>
<dbReference type="FunFam" id="3.40.50.300:FF:000004">
    <property type="entry name" value="ATP synthase subunit beta"/>
    <property type="match status" value="1"/>
</dbReference>
<evidence type="ECO:0000256" key="11">
    <source>
        <dbReference type="ARBA" id="ARBA00023310"/>
    </source>
</evidence>
<dbReference type="Pfam" id="PF22919">
    <property type="entry name" value="ATP-synt_VA_C"/>
    <property type="match status" value="1"/>
</dbReference>
<evidence type="ECO:0000256" key="10">
    <source>
        <dbReference type="ARBA" id="ARBA00023196"/>
    </source>
</evidence>
<dbReference type="STRING" id="44575.SAMN05216419_101025"/>
<keyword evidence="10 12" id="KW-0139">CF(1)</keyword>
<dbReference type="FunFam" id="1.10.1140.10:FF:000001">
    <property type="entry name" value="ATP synthase subunit beta"/>
    <property type="match status" value="1"/>
</dbReference>
<dbReference type="InterPro" id="IPR024034">
    <property type="entry name" value="ATPase_F1/V1_b/a_C"/>
</dbReference>
<dbReference type="GO" id="GO:0046933">
    <property type="term" value="F:proton-transporting ATP synthase activity, rotational mechanism"/>
    <property type="evidence" value="ECO:0007669"/>
    <property type="project" value="UniProtKB-UniRule"/>
</dbReference>
<feature type="domain" description="AAA+ ATPase" evidence="13">
    <location>
        <begin position="140"/>
        <end position="403"/>
    </location>
</feature>
<dbReference type="Pfam" id="PF00006">
    <property type="entry name" value="ATP-synt_ab"/>
    <property type="match status" value="1"/>
</dbReference>
<dbReference type="InterPro" id="IPR003593">
    <property type="entry name" value="AAA+_ATPase"/>
</dbReference>
<organism evidence="14 15">
    <name type="scientific">Nitrosomonas cryotolerans ATCC 49181</name>
    <dbReference type="NCBI Taxonomy" id="1131553"/>
    <lineage>
        <taxon>Bacteria</taxon>
        <taxon>Pseudomonadati</taxon>
        <taxon>Pseudomonadota</taxon>
        <taxon>Betaproteobacteria</taxon>
        <taxon>Nitrosomonadales</taxon>
        <taxon>Nitrosomonadaceae</taxon>
        <taxon>Nitrosomonas</taxon>
    </lineage>
</organism>
<comment type="function">
    <text evidence="12">Produces ATP from ADP in the presence of a proton gradient across the membrane. The catalytic sites are hosted primarily by the beta subunits.</text>
</comment>
<dbReference type="GO" id="GO:0045259">
    <property type="term" value="C:proton-transporting ATP synthase complex"/>
    <property type="evidence" value="ECO:0007669"/>
    <property type="project" value="UniProtKB-KW"/>
</dbReference>
<dbReference type="InterPro" id="IPR005722">
    <property type="entry name" value="ATP_synth_F1_bsu"/>
</dbReference>
<comment type="subcellular location">
    <subcellularLocation>
        <location evidence="12">Cell membrane</location>
        <topology evidence="12">Peripheral membrane protein</topology>
    </subcellularLocation>
    <subcellularLocation>
        <location evidence="1">Membrane</location>
        <topology evidence="1">Peripheral membrane protein</topology>
    </subcellularLocation>
</comment>
<dbReference type="InterPro" id="IPR027417">
    <property type="entry name" value="P-loop_NTPase"/>
</dbReference>
<proteinExistence type="inferred from homology"/>
<name>A0A1N6FGT4_9PROT</name>
<keyword evidence="5 12" id="KW-0375">Hydrogen ion transport</keyword>
<dbReference type="CDD" id="cd18110">
    <property type="entry name" value="ATP-synt_F1_beta_C"/>
    <property type="match status" value="1"/>
</dbReference>
<dbReference type="PANTHER" id="PTHR15184">
    <property type="entry name" value="ATP SYNTHASE"/>
    <property type="match status" value="1"/>
</dbReference>
<evidence type="ECO:0000256" key="7">
    <source>
        <dbReference type="ARBA" id="ARBA00022967"/>
    </source>
</evidence>
<dbReference type="GO" id="GO:0005886">
    <property type="term" value="C:plasma membrane"/>
    <property type="evidence" value="ECO:0007669"/>
    <property type="project" value="UniProtKB-SubCell"/>
</dbReference>
<dbReference type="NCBIfam" id="TIGR01039">
    <property type="entry name" value="atpD"/>
    <property type="match status" value="1"/>
</dbReference>
<dbReference type="HAMAP" id="MF_01347">
    <property type="entry name" value="ATP_synth_beta_bact"/>
    <property type="match status" value="1"/>
</dbReference>
<evidence type="ECO:0000256" key="8">
    <source>
        <dbReference type="ARBA" id="ARBA00023065"/>
    </source>
</evidence>
<keyword evidence="8 12" id="KW-0406">Ion transport</keyword>
<accession>A0A1N6FGT4</accession>
<comment type="catalytic activity">
    <reaction evidence="12">
        <text>ATP + H2O + 4 H(+)(in) = ADP + phosphate + 5 H(+)(out)</text>
        <dbReference type="Rhea" id="RHEA:57720"/>
        <dbReference type="ChEBI" id="CHEBI:15377"/>
        <dbReference type="ChEBI" id="CHEBI:15378"/>
        <dbReference type="ChEBI" id="CHEBI:30616"/>
        <dbReference type="ChEBI" id="CHEBI:43474"/>
        <dbReference type="ChEBI" id="CHEBI:456216"/>
        <dbReference type="EC" id="7.1.2.2"/>
    </reaction>
</comment>
<keyword evidence="7 12" id="KW-1278">Translocase</keyword>
<dbReference type="Proteomes" id="UP000185062">
    <property type="component" value="Unassembled WGS sequence"/>
</dbReference>
<keyword evidence="3 12" id="KW-0813">Transport</keyword>
<evidence type="ECO:0000256" key="5">
    <source>
        <dbReference type="ARBA" id="ARBA00022781"/>
    </source>
</evidence>
<protein>
    <recommendedName>
        <fullName evidence="12">ATP synthase subunit beta</fullName>
        <ecNumber evidence="12">7.1.2.2</ecNumber>
    </recommendedName>
    <alternativeName>
        <fullName evidence="12">ATP synthase F1 sector subunit beta</fullName>
    </alternativeName>
    <alternativeName>
        <fullName evidence="12">F-ATPase subunit beta</fullName>
    </alternativeName>
</protein>
<keyword evidence="15" id="KW-1185">Reference proteome</keyword>
<dbReference type="PROSITE" id="PS00152">
    <property type="entry name" value="ATPASE_ALPHA_BETA"/>
    <property type="match status" value="1"/>
</dbReference>
<evidence type="ECO:0000256" key="2">
    <source>
        <dbReference type="ARBA" id="ARBA00008936"/>
    </source>
</evidence>
<dbReference type="InterPro" id="IPR036121">
    <property type="entry name" value="ATPase_F1/V1/A1_a/bsu_N_sf"/>
</dbReference>
<keyword evidence="4 12" id="KW-0547">Nucleotide-binding</keyword>
<keyword evidence="11 12" id="KW-0066">ATP synthesis</keyword>
<evidence type="ECO:0000256" key="6">
    <source>
        <dbReference type="ARBA" id="ARBA00022840"/>
    </source>
</evidence>
<dbReference type="CDD" id="cd18115">
    <property type="entry name" value="ATP-synt_F1_beta_N"/>
    <property type="match status" value="1"/>
</dbReference>
<feature type="binding site" evidence="12">
    <location>
        <begin position="148"/>
        <end position="155"/>
    </location>
    <ligand>
        <name>ATP</name>
        <dbReference type="ChEBI" id="CHEBI:30616"/>
    </ligand>
</feature>
<dbReference type="Gene3D" id="1.10.1140.10">
    <property type="entry name" value="Bovine Mitochondrial F1-atpase, Atp Synthase Beta Chain, Chain D, domain 3"/>
    <property type="match status" value="1"/>
</dbReference>
<dbReference type="eggNOG" id="COG0055">
    <property type="taxonomic scope" value="Bacteria"/>
</dbReference>
<evidence type="ECO:0000313" key="14">
    <source>
        <dbReference type="EMBL" id="SIN94450.1"/>
    </source>
</evidence>
<dbReference type="CDD" id="cd01133">
    <property type="entry name" value="F1-ATPase_beta_CD"/>
    <property type="match status" value="1"/>
</dbReference>
<evidence type="ECO:0000256" key="3">
    <source>
        <dbReference type="ARBA" id="ARBA00022448"/>
    </source>
</evidence>
<evidence type="ECO:0000313" key="15">
    <source>
        <dbReference type="Proteomes" id="UP000185062"/>
    </source>
</evidence>
<dbReference type="EC" id="7.1.2.2" evidence="12"/>
<dbReference type="AlphaFoldDB" id="A0A1N6FGT4"/>
<evidence type="ECO:0000256" key="9">
    <source>
        <dbReference type="ARBA" id="ARBA00023136"/>
    </source>
</evidence>
<sequence length="459" mass="49898">MSQGKIVQCIGAVIDVEFSRDAIPKIYDALMMKGSDLVLEVQQQLGDGVVRTIALGSSDGLRRGMMVENTGAQITVPVGPKTLGRIMDVLGRPIDEMGEIGSENSMSIHREAPSFDELSASTELLETGIKVIDLICPFAKGGKVGLFGGAGVGKTVNMMELIRNIAIEHSGFSVFAGVGERTREGNDFYHEMKDSGVLDKVALVYGQMNEPPGNRLRVALTGLTMAEYFRDEGRDVLLFVDNIYRFTLAGTEVSALLGRMPSAVGYQPTLAEEMGRLQERITSTKSGSITSIQAVYVPADDLTDPSPATTFGHLDATVVLSRDIASLGIYPAVDPLDSSSRQLDPQVVGEEHYNTARDVQQTLQRYKELRDIIAILGMDELSPEDKLAVSRARKIQRFLSQPFNVAEVFTGAPGKYVSLKDTIKGFKGIVNGEYDDLPEQAFYMVGSIEEAVEKAKTLQ</sequence>
<keyword evidence="9 12" id="KW-0472">Membrane</keyword>
<evidence type="ECO:0000256" key="12">
    <source>
        <dbReference type="HAMAP-Rule" id="MF_01347"/>
    </source>
</evidence>
<evidence type="ECO:0000256" key="1">
    <source>
        <dbReference type="ARBA" id="ARBA00004170"/>
    </source>
</evidence>
<dbReference type="InterPro" id="IPR055190">
    <property type="entry name" value="ATP-synt_VA_C"/>
</dbReference>
<evidence type="ECO:0000259" key="13">
    <source>
        <dbReference type="SMART" id="SM00382"/>
    </source>
</evidence>
<keyword evidence="12" id="KW-1003">Cell membrane</keyword>
<gene>
    <name evidence="12" type="primary">atpD</name>
    <name evidence="14" type="ORF">SAMN02743940_0245</name>
</gene>
<dbReference type="InterPro" id="IPR050053">
    <property type="entry name" value="ATPase_alpha/beta_chains"/>
</dbReference>
<dbReference type="SUPFAM" id="SSF52540">
    <property type="entry name" value="P-loop containing nucleoside triphosphate hydrolases"/>
    <property type="match status" value="1"/>
</dbReference>
<dbReference type="InterPro" id="IPR020003">
    <property type="entry name" value="ATPase_a/bsu_AS"/>
</dbReference>
<dbReference type="InterPro" id="IPR000194">
    <property type="entry name" value="ATPase_F1/V1/A1_a/bsu_nucl-bd"/>
</dbReference>
<dbReference type="Pfam" id="PF02874">
    <property type="entry name" value="ATP-synt_ab_N"/>
    <property type="match status" value="1"/>
</dbReference>
<dbReference type="Gene3D" id="3.40.50.300">
    <property type="entry name" value="P-loop containing nucleotide triphosphate hydrolases"/>
    <property type="match status" value="1"/>
</dbReference>
<dbReference type="PANTHER" id="PTHR15184:SF71">
    <property type="entry name" value="ATP SYNTHASE SUBUNIT BETA, MITOCHONDRIAL"/>
    <property type="match status" value="1"/>
</dbReference>
<dbReference type="Gene3D" id="2.40.10.170">
    <property type="match status" value="1"/>
</dbReference>
<dbReference type="EMBL" id="FSRO01000001">
    <property type="protein sequence ID" value="SIN94450.1"/>
    <property type="molecule type" value="Genomic_DNA"/>
</dbReference>
<reference evidence="14 15" key="1">
    <citation type="submission" date="2016-12" db="EMBL/GenBank/DDBJ databases">
        <authorList>
            <person name="Song W.-J."/>
            <person name="Kurnit D.M."/>
        </authorList>
    </citation>
    <scope>NUCLEOTIDE SEQUENCE [LARGE SCALE GENOMIC DNA]</scope>
    <source>
        <strain evidence="14 15">ATCC 49181</strain>
    </source>
</reference>
<keyword evidence="6 12" id="KW-0067">ATP-binding</keyword>
<dbReference type="InterPro" id="IPR004100">
    <property type="entry name" value="ATPase_F1/V1/A1_a/bsu_N"/>
</dbReference>
<dbReference type="GO" id="GO:0005524">
    <property type="term" value="F:ATP binding"/>
    <property type="evidence" value="ECO:0007669"/>
    <property type="project" value="UniProtKB-UniRule"/>
</dbReference>